<keyword evidence="3" id="KW-0560">Oxidoreductase</keyword>
<dbReference type="EMBL" id="CP099420">
    <property type="protein sequence ID" value="USW50849.1"/>
    <property type="molecule type" value="Genomic_DNA"/>
</dbReference>
<keyword evidence="7" id="KW-1185">Reference proteome</keyword>
<dbReference type="InterPro" id="IPR057326">
    <property type="entry name" value="KR_dom"/>
</dbReference>
<name>A0A9Q9EI92_9PEZI</name>
<feature type="domain" description="Ketoreductase" evidence="5">
    <location>
        <begin position="12"/>
        <end position="202"/>
    </location>
</feature>
<dbReference type="PANTHER" id="PTHR43008">
    <property type="entry name" value="BENZIL REDUCTASE"/>
    <property type="match status" value="1"/>
</dbReference>
<keyword evidence="2" id="KW-0521">NADP</keyword>
<evidence type="ECO:0000259" key="5">
    <source>
        <dbReference type="SMART" id="SM00822"/>
    </source>
</evidence>
<dbReference type="SUPFAM" id="SSF51735">
    <property type="entry name" value="NAD(P)-binding Rossmann-fold domains"/>
    <property type="match status" value="1"/>
</dbReference>
<dbReference type="PANTHER" id="PTHR43008:SF4">
    <property type="entry name" value="CHAIN DEHYDROGENASE, PUTATIVE (AFU_ORTHOLOGUE AFUA_4G08710)-RELATED"/>
    <property type="match status" value="1"/>
</dbReference>
<dbReference type="PROSITE" id="PS00061">
    <property type="entry name" value="ADH_SHORT"/>
    <property type="match status" value="1"/>
</dbReference>
<dbReference type="Pfam" id="PF00106">
    <property type="entry name" value="adh_short"/>
    <property type="match status" value="1"/>
</dbReference>
<dbReference type="SMART" id="SM00822">
    <property type="entry name" value="PKS_KR"/>
    <property type="match status" value="1"/>
</dbReference>
<dbReference type="InterPro" id="IPR002347">
    <property type="entry name" value="SDR_fam"/>
</dbReference>
<evidence type="ECO:0000256" key="2">
    <source>
        <dbReference type="ARBA" id="ARBA00022857"/>
    </source>
</evidence>
<evidence type="ECO:0000313" key="7">
    <source>
        <dbReference type="Proteomes" id="UP001056384"/>
    </source>
</evidence>
<dbReference type="OrthoDB" id="1669814at2759"/>
<accession>A0A9Q9EI92</accession>
<dbReference type="InterPro" id="IPR020904">
    <property type="entry name" value="Sc_DH/Rdtase_CS"/>
</dbReference>
<organism evidence="6 7">
    <name type="scientific">Septoria linicola</name>
    <dbReference type="NCBI Taxonomy" id="215465"/>
    <lineage>
        <taxon>Eukaryota</taxon>
        <taxon>Fungi</taxon>
        <taxon>Dikarya</taxon>
        <taxon>Ascomycota</taxon>
        <taxon>Pezizomycotina</taxon>
        <taxon>Dothideomycetes</taxon>
        <taxon>Dothideomycetidae</taxon>
        <taxon>Mycosphaerellales</taxon>
        <taxon>Mycosphaerellaceae</taxon>
        <taxon>Septoria</taxon>
    </lineage>
</organism>
<dbReference type="Proteomes" id="UP001056384">
    <property type="component" value="Chromosome 3"/>
</dbReference>
<dbReference type="Gene3D" id="3.40.50.720">
    <property type="entry name" value="NAD(P)-binding Rossmann-like Domain"/>
    <property type="match status" value="1"/>
</dbReference>
<dbReference type="PRINTS" id="PR00081">
    <property type="entry name" value="GDHRDH"/>
</dbReference>
<sequence>MAIPDLFDLSDSTIIVTGGSGGLGLQLIRAILQRGADVACIDYNATMSAELELLTSEHERSLVYHACDVTDADAIGSVVHTISKAARHPIKGLVTCAGIPLEGPAIETSMAKVRRQIEVNLIGTMICAQAVARVVKAQGHAASFVLIGSMSGHIVNTDVSVAVYAASKAGVIQLARNLAAEWGRGGAPIRVNTISPGYIKTPMLALKLNEEREAKWSEQNMLGRWSKPEEDSEDGWLEIPASPLSSRAASGGGFPRRLHEKWSDESLSRSLKYPSLGGSEPTEFVEKRSTSAKAQRLHWRAGQNPASS</sequence>
<evidence type="ECO:0000256" key="3">
    <source>
        <dbReference type="ARBA" id="ARBA00023002"/>
    </source>
</evidence>
<comment type="similarity">
    <text evidence="1">Belongs to the short-chain dehydrogenases/reductases (SDR) family.</text>
</comment>
<evidence type="ECO:0000256" key="4">
    <source>
        <dbReference type="SAM" id="MobiDB-lite"/>
    </source>
</evidence>
<dbReference type="InterPro" id="IPR036291">
    <property type="entry name" value="NAD(P)-bd_dom_sf"/>
</dbReference>
<feature type="region of interest" description="Disordered" evidence="4">
    <location>
        <begin position="225"/>
        <end position="308"/>
    </location>
</feature>
<proteinExistence type="inferred from homology"/>
<dbReference type="GO" id="GO:0016616">
    <property type="term" value="F:oxidoreductase activity, acting on the CH-OH group of donors, NAD or NADP as acceptor"/>
    <property type="evidence" value="ECO:0007669"/>
    <property type="project" value="UniProtKB-ARBA"/>
</dbReference>
<reference evidence="6" key="1">
    <citation type="submission" date="2022-06" db="EMBL/GenBank/DDBJ databases">
        <title>Complete genome sequences of two strains of the flax pathogen Septoria linicola.</title>
        <authorList>
            <person name="Lapalu N."/>
            <person name="Simon A."/>
            <person name="Demenou B."/>
            <person name="Paumier D."/>
            <person name="Guillot M.-P."/>
            <person name="Gout L."/>
            <person name="Valade R."/>
        </authorList>
    </citation>
    <scope>NUCLEOTIDE SEQUENCE</scope>
    <source>
        <strain evidence="6">SE15195</strain>
    </source>
</reference>
<evidence type="ECO:0000313" key="6">
    <source>
        <dbReference type="EMBL" id="USW50849.1"/>
    </source>
</evidence>
<protein>
    <submittedName>
        <fullName evidence="6">Short-chain dehydrogenase/reductase SDR, NAD(P)-binding domain superfamily</fullName>
    </submittedName>
</protein>
<dbReference type="GO" id="GO:0050664">
    <property type="term" value="F:oxidoreductase activity, acting on NAD(P)H, oxygen as acceptor"/>
    <property type="evidence" value="ECO:0007669"/>
    <property type="project" value="TreeGrafter"/>
</dbReference>
<evidence type="ECO:0000256" key="1">
    <source>
        <dbReference type="ARBA" id="ARBA00006484"/>
    </source>
</evidence>
<dbReference type="AlphaFoldDB" id="A0A9Q9EI92"/>
<gene>
    <name evidence="6" type="ORF">Slin15195_G041680</name>
</gene>